<dbReference type="CDD" id="cd16106">
    <property type="entry name" value="Ubl_Dsk2p_like"/>
    <property type="match status" value="1"/>
</dbReference>
<sequence>MGADSVSGEGGGDPAAAGAGGGGGPVTVHVRCSNGSKFSVQAALGSTVGAFKALVAERSEVPAEQQRLIYKGRILKDDQTLESYGLESDHTIHLVRGSAPSSSSSVQAGTDVGASRTSNDTQGTGSNLDSNEGGGLGGARLGASLFPGLGVNGLGGNGTSGLFGAGFPEFEQVQQQLTQNPSMMREIMNLPAMQNLMNNPDLMRNLILTNPHMREIIDRNPDVAHILNDPGTLRQTLEAARNPELMREMMRNTDRAMSNIESSPEGFNMLRRMYETFQEPFLNATAMAGETGTNTGSNPFAALLGNQGAARNSDRSANPSTTGSETIGSPAPNTNPLPNPWGATGTSVDSFFIFFSHLGVNLDLTGGGTQNNTPRSPTAGDARLTGLGGLGGLPDLEQMVGGMPDSSLLNQVMQNPAMSQIMQSLLSNPQYMNQVLGLNPQMRSLLESNTQLREMMQNPEFLRQLTSPEMLQQLLAFQQSLMSLGRQQQSQDQNQTGGGAGAVNNMGLEMLMNMFGGLGAGGLTVPNTPDVPPEELYATQLSQLQEMGFFDTQENIRALRATAGNVHAAVERLLGNPGQ</sequence>
<feature type="compositionally biased region" description="Polar residues" evidence="1">
    <location>
        <begin position="115"/>
        <end position="130"/>
    </location>
</feature>
<dbReference type="GO" id="GO:0005829">
    <property type="term" value="C:cytosol"/>
    <property type="evidence" value="ECO:0007669"/>
    <property type="project" value="TreeGrafter"/>
</dbReference>
<dbReference type="SMART" id="SM00213">
    <property type="entry name" value="UBQ"/>
    <property type="match status" value="1"/>
</dbReference>
<dbReference type="SUPFAM" id="SSF46934">
    <property type="entry name" value="UBA-like"/>
    <property type="match status" value="1"/>
</dbReference>
<dbReference type="PANTHER" id="PTHR10677:SF3">
    <property type="entry name" value="FI07626P-RELATED"/>
    <property type="match status" value="1"/>
</dbReference>
<feature type="region of interest" description="Disordered" evidence="1">
    <location>
        <begin position="1"/>
        <end position="23"/>
    </location>
</feature>
<gene>
    <name evidence="4" type="ORF">Taro_019212</name>
</gene>
<dbReference type="PROSITE" id="PS50030">
    <property type="entry name" value="UBA"/>
    <property type="match status" value="1"/>
</dbReference>
<feature type="domain" description="Ubiquitin-like" evidence="3">
    <location>
        <begin position="26"/>
        <end position="95"/>
    </location>
</feature>
<accession>A0A843V1J5</accession>
<dbReference type="Gene3D" id="3.10.20.90">
    <property type="entry name" value="Phosphatidylinositol 3-kinase Catalytic Subunit, Chain A, domain 1"/>
    <property type="match status" value="1"/>
</dbReference>
<dbReference type="InterPro" id="IPR019954">
    <property type="entry name" value="Ubiquitin_CS"/>
</dbReference>
<dbReference type="InterPro" id="IPR009060">
    <property type="entry name" value="UBA-like_sf"/>
</dbReference>
<dbReference type="Gene3D" id="1.10.8.10">
    <property type="entry name" value="DNA helicase RuvA subunit, C-terminal domain"/>
    <property type="match status" value="1"/>
</dbReference>
<feature type="domain" description="UBA" evidence="2">
    <location>
        <begin position="532"/>
        <end position="576"/>
    </location>
</feature>
<dbReference type="Gene3D" id="1.10.260.100">
    <property type="match status" value="1"/>
</dbReference>
<dbReference type="InterPro" id="IPR015940">
    <property type="entry name" value="UBA"/>
</dbReference>
<dbReference type="FunFam" id="1.10.260.100:FF:000005">
    <property type="entry name" value="Ubiquitin domain-containing protein DSK2b"/>
    <property type="match status" value="1"/>
</dbReference>
<dbReference type="AlphaFoldDB" id="A0A843V1J5"/>
<dbReference type="InterPro" id="IPR029071">
    <property type="entry name" value="Ubiquitin-like_domsf"/>
</dbReference>
<comment type="caution">
    <text evidence="4">The sequence shown here is derived from an EMBL/GenBank/DDBJ whole genome shotgun (WGS) entry which is preliminary data.</text>
</comment>
<protein>
    <submittedName>
        <fullName evidence="4">Uncharacterized protein</fullName>
    </submittedName>
</protein>
<evidence type="ECO:0000259" key="2">
    <source>
        <dbReference type="PROSITE" id="PS50030"/>
    </source>
</evidence>
<dbReference type="InterPro" id="IPR019956">
    <property type="entry name" value="Ubiquitin_dom"/>
</dbReference>
<dbReference type="GO" id="GO:0006511">
    <property type="term" value="P:ubiquitin-dependent protein catabolic process"/>
    <property type="evidence" value="ECO:0007669"/>
    <property type="project" value="TreeGrafter"/>
</dbReference>
<keyword evidence="5" id="KW-1185">Reference proteome</keyword>
<dbReference type="PROSITE" id="PS00299">
    <property type="entry name" value="UBIQUITIN_1"/>
    <property type="match status" value="1"/>
</dbReference>
<dbReference type="InterPro" id="IPR006636">
    <property type="entry name" value="STI1_HS-bd"/>
</dbReference>
<dbReference type="InterPro" id="IPR000626">
    <property type="entry name" value="Ubiquitin-like_dom"/>
</dbReference>
<dbReference type="SUPFAM" id="SSF54236">
    <property type="entry name" value="Ubiquitin-like"/>
    <property type="match status" value="1"/>
</dbReference>
<proteinExistence type="predicted"/>
<dbReference type="PRINTS" id="PR00348">
    <property type="entry name" value="UBIQUITIN"/>
</dbReference>
<dbReference type="Pfam" id="PF23195">
    <property type="entry name" value="UBQLN1"/>
    <property type="match status" value="2"/>
</dbReference>
<dbReference type="PANTHER" id="PTHR10677">
    <property type="entry name" value="UBIQUILIN"/>
    <property type="match status" value="1"/>
</dbReference>
<evidence type="ECO:0000313" key="5">
    <source>
        <dbReference type="Proteomes" id="UP000652761"/>
    </source>
</evidence>
<dbReference type="Pfam" id="PF00627">
    <property type="entry name" value="UBA"/>
    <property type="match status" value="1"/>
</dbReference>
<dbReference type="Pfam" id="PF00240">
    <property type="entry name" value="ubiquitin"/>
    <property type="match status" value="1"/>
</dbReference>
<dbReference type="FunFam" id="1.10.8.10:FF:000042">
    <property type="entry name" value="Ubiquitin domain-containing protein DSK2b"/>
    <property type="match status" value="1"/>
</dbReference>
<evidence type="ECO:0000259" key="3">
    <source>
        <dbReference type="PROSITE" id="PS50053"/>
    </source>
</evidence>
<dbReference type="CDD" id="cd14399">
    <property type="entry name" value="UBA_PLICs"/>
    <property type="match status" value="1"/>
</dbReference>
<dbReference type="SMART" id="SM00727">
    <property type="entry name" value="STI1"/>
    <property type="match status" value="4"/>
</dbReference>
<dbReference type="FunFam" id="3.10.20.90:FF:000183">
    <property type="entry name" value="Ubiquitin domain-containing protein DSK2b"/>
    <property type="match status" value="1"/>
</dbReference>
<dbReference type="EMBL" id="NMUH01000919">
    <property type="protein sequence ID" value="MQL86693.1"/>
    <property type="molecule type" value="Genomic_DNA"/>
</dbReference>
<dbReference type="OrthoDB" id="267397at2759"/>
<dbReference type="SMART" id="SM00165">
    <property type="entry name" value="UBA"/>
    <property type="match status" value="1"/>
</dbReference>
<feature type="region of interest" description="Disordered" evidence="1">
    <location>
        <begin position="308"/>
        <end position="342"/>
    </location>
</feature>
<evidence type="ECO:0000256" key="1">
    <source>
        <dbReference type="SAM" id="MobiDB-lite"/>
    </source>
</evidence>
<evidence type="ECO:0000313" key="4">
    <source>
        <dbReference type="EMBL" id="MQL86693.1"/>
    </source>
</evidence>
<dbReference type="Proteomes" id="UP000652761">
    <property type="component" value="Unassembled WGS sequence"/>
</dbReference>
<feature type="compositionally biased region" description="Polar residues" evidence="1">
    <location>
        <begin position="315"/>
        <end position="332"/>
    </location>
</feature>
<dbReference type="GO" id="GO:0005634">
    <property type="term" value="C:nucleus"/>
    <property type="evidence" value="ECO:0007669"/>
    <property type="project" value="UniProtKB-ARBA"/>
</dbReference>
<dbReference type="PROSITE" id="PS50053">
    <property type="entry name" value="UBIQUITIN_2"/>
    <property type="match status" value="1"/>
</dbReference>
<feature type="region of interest" description="Disordered" evidence="1">
    <location>
        <begin position="96"/>
        <end position="134"/>
    </location>
</feature>
<organism evidence="4 5">
    <name type="scientific">Colocasia esculenta</name>
    <name type="common">Wild taro</name>
    <name type="synonym">Arum esculentum</name>
    <dbReference type="NCBI Taxonomy" id="4460"/>
    <lineage>
        <taxon>Eukaryota</taxon>
        <taxon>Viridiplantae</taxon>
        <taxon>Streptophyta</taxon>
        <taxon>Embryophyta</taxon>
        <taxon>Tracheophyta</taxon>
        <taxon>Spermatophyta</taxon>
        <taxon>Magnoliopsida</taxon>
        <taxon>Liliopsida</taxon>
        <taxon>Araceae</taxon>
        <taxon>Aroideae</taxon>
        <taxon>Colocasieae</taxon>
        <taxon>Colocasia</taxon>
    </lineage>
</organism>
<name>A0A843V1J5_COLES</name>
<reference evidence="4" key="1">
    <citation type="submission" date="2017-07" db="EMBL/GenBank/DDBJ databases">
        <title>Taro Niue Genome Assembly and Annotation.</title>
        <authorList>
            <person name="Atibalentja N."/>
            <person name="Keating K."/>
            <person name="Fields C.J."/>
        </authorList>
    </citation>
    <scope>NUCLEOTIDE SEQUENCE</scope>
    <source>
        <strain evidence="4">Niue_2</strain>
        <tissue evidence="4">Leaf</tissue>
    </source>
</reference>
<feature type="compositionally biased region" description="Gly residues" evidence="1">
    <location>
        <begin position="8"/>
        <end position="23"/>
    </location>
</feature>
<dbReference type="GO" id="GO:0031593">
    <property type="term" value="F:polyubiquitin modification-dependent protein binding"/>
    <property type="evidence" value="ECO:0007669"/>
    <property type="project" value="TreeGrafter"/>
</dbReference>
<dbReference type="InterPro" id="IPR015496">
    <property type="entry name" value="Ubiquilin"/>
</dbReference>